<evidence type="ECO:0000313" key="3">
    <source>
        <dbReference type="Proteomes" id="UP000646667"/>
    </source>
</evidence>
<evidence type="ECO:0000256" key="1">
    <source>
        <dbReference type="SAM" id="MobiDB-lite"/>
    </source>
</evidence>
<accession>A0A7S5RAB2</accession>
<evidence type="ECO:0000313" key="2">
    <source>
        <dbReference type="EMBL" id="QIG74000.1"/>
    </source>
</evidence>
<feature type="region of interest" description="Disordered" evidence="1">
    <location>
        <begin position="35"/>
        <end position="64"/>
    </location>
</feature>
<dbReference type="Proteomes" id="UP000646667">
    <property type="component" value="Segment"/>
</dbReference>
<organism evidence="2 3">
    <name type="scientific">Rhizobium phage RHph_N34</name>
    <dbReference type="NCBI Taxonomy" id="2509586"/>
    <lineage>
        <taxon>Viruses</taxon>
        <taxon>Duplodnaviria</taxon>
        <taxon>Heunggongvirae</taxon>
        <taxon>Uroviricota</taxon>
        <taxon>Caudoviricetes</taxon>
        <taxon>Pootjesviridae</taxon>
        <taxon>Staniewskivirinae</taxon>
        <taxon>Trinifflemingvirus</taxon>
        <taxon>Trinifflemingvirus N34</taxon>
    </lineage>
</organism>
<sequence>MKIKGAELTLFLETGWPQPEDHYYWDHDLFVDRDNGDPDPEVTYDTDELGPIFYQGPDPDPTGKDGLDLAKLIRKWRKTQTTESFVVEVPKGKRDELVEFLDTINGVIKK</sequence>
<proteinExistence type="predicted"/>
<reference evidence="2 3" key="1">
    <citation type="submission" date="2020-01" db="EMBL/GenBank/DDBJ databases">
        <title>Patterns of diversity and host range of bacteriophage communities associated with bean-nodulatin bacteria.</title>
        <authorList>
            <person name="Vann Cauwenberghe J."/>
            <person name="Santamaria R.I."/>
            <person name="Bustos P."/>
            <person name="Juarez S."/>
            <person name="Gonzalez V."/>
        </authorList>
    </citation>
    <scope>NUCLEOTIDE SEQUENCE [LARGE SCALE GENOMIC DNA]</scope>
    <source>
        <strain evidence="3">RHph</strain>
    </source>
</reference>
<dbReference type="EMBL" id="MN988534">
    <property type="protein sequence ID" value="QIG74000.1"/>
    <property type="molecule type" value="Genomic_DNA"/>
</dbReference>
<protein>
    <submittedName>
        <fullName evidence="2">Uncharacterized protein</fullName>
    </submittedName>
</protein>
<keyword evidence="3" id="KW-1185">Reference proteome</keyword>
<gene>
    <name evidence="2" type="ORF">EVC06_225</name>
</gene>
<feature type="compositionally biased region" description="Acidic residues" evidence="1">
    <location>
        <begin position="37"/>
        <end position="48"/>
    </location>
</feature>
<name>A0A7S5RAB2_9CAUD</name>